<organism evidence="2 3">
    <name type="scientific">Dentiscutata erythropus</name>
    <dbReference type="NCBI Taxonomy" id="1348616"/>
    <lineage>
        <taxon>Eukaryota</taxon>
        <taxon>Fungi</taxon>
        <taxon>Fungi incertae sedis</taxon>
        <taxon>Mucoromycota</taxon>
        <taxon>Glomeromycotina</taxon>
        <taxon>Glomeromycetes</taxon>
        <taxon>Diversisporales</taxon>
        <taxon>Gigasporaceae</taxon>
        <taxon>Dentiscutata</taxon>
    </lineage>
</organism>
<accession>A0A9N9FIM6</accession>
<feature type="compositionally biased region" description="Low complexity" evidence="1">
    <location>
        <begin position="59"/>
        <end position="72"/>
    </location>
</feature>
<proteinExistence type="predicted"/>
<reference evidence="2" key="1">
    <citation type="submission" date="2021-06" db="EMBL/GenBank/DDBJ databases">
        <authorList>
            <person name="Kallberg Y."/>
            <person name="Tangrot J."/>
            <person name="Rosling A."/>
        </authorList>
    </citation>
    <scope>NUCLEOTIDE SEQUENCE</scope>
    <source>
        <strain evidence="2">MA453B</strain>
    </source>
</reference>
<keyword evidence="3" id="KW-1185">Reference proteome</keyword>
<dbReference type="EMBL" id="CAJVPY010001792">
    <property type="protein sequence ID" value="CAG8536802.1"/>
    <property type="molecule type" value="Genomic_DNA"/>
</dbReference>
<sequence length="153" mass="17520">MSAPKNFNFNVNTLKLTPEKLAEWCKRRASNTLPLSQAFRKESSSSQLSSPDQNHHNNDSQLSSNDSSSQQSTNYCTLDPHEMDVGALFAILTNNLVHYLHTFHVFALVLQHRLETIEASIEQIQESQLYTNQDLDYLEKSLEYFEDELAVAR</sequence>
<comment type="caution">
    <text evidence="2">The sequence shown here is derived from an EMBL/GenBank/DDBJ whole genome shotgun (WGS) entry which is preliminary data.</text>
</comment>
<name>A0A9N9FIM6_9GLOM</name>
<feature type="region of interest" description="Disordered" evidence="1">
    <location>
        <begin position="40"/>
        <end position="75"/>
    </location>
</feature>
<feature type="non-terminal residue" evidence="2">
    <location>
        <position position="1"/>
    </location>
</feature>
<gene>
    <name evidence="2" type="ORF">DERYTH_LOCUS4613</name>
</gene>
<dbReference type="AlphaFoldDB" id="A0A9N9FIM6"/>
<protein>
    <submittedName>
        <fullName evidence="2">1788_t:CDS:1</fullName>
    </submittedName>
</protein>
<dbReference type="Proteomes" id="UP000789405">
    <property type="component" value="Unassembled WGS sequence"/>
</dbReference>
<evidence type="ECO:0000313" key="3">
    <source>
        <dbReference type="Proteomes" id="UP000789405"/>
    </source>
</evidence>
<dbReference type="OrthoDB" id="2314514at2759"/>
<evidence type="ECO:0000256" key="1">
    <source>
        <dbReference type="SAM" id="MobiDB-lite"/>
    </source>
</evidence>
<evidence type="ECO:0000313" key="2">
    <source>
        <dbReference type="EMBL" id="CAG8536802.1"/>
    </source>
</evidence>